<dbReference type="EMBL" id="FPBA01000003">
    <property type="protein sequence ID" value="SFT50679.1"/>
    <property type="molecule type" value="Genomic_DNA"/>
</dbReference>
<dbReference type="GO" id="GO:0071949">
    <property type="term" value="F:FAD binding"/>
    <property type="evidence" value="ECO:0007669"/>
    <property type="project" value="InterPro"/>
</dbReference>
<evidence type="ECO:0000259" key="7">
    <source>
        <dbReference type="PROSITE" id="PS51387"/>
    </source>
</evidence>
<comment type="similarity">
    <text evidence="2">Belongs to the oxygen-dependent FAD-linked oxidoreductase family.</text>
</comment>
<protein>
    <submittedName>
        <fullName evidence="8">FAD/FMN-containing dehydrogenase</fullName>
    </submittedName>
</protein>
<accession>A0A1I6YJH1</accession>
<feature type="domain" description="FAD-binding PCMH-type" evidence="7">
    <location>
        <begin position="33"/>
        <end position="205"/>
    </location>
</feature>
<keyword evidence="5" id="KW-0560">Oxidoreductase</keyword>
<dbReference type="STRING" id="1296565.SAMN05660657_01143"/>
<dbReference type="Gene3D" id="3.30.465.10">
    <property type="match status" value="1"/>
</dbReference>
<organism evidence="8 9">
    <name type="scientific">Geodermatophilus amargosae</name>
    <dbReference type="NCBI Taxonomy" id="1296565"/>
    <lineage>
        <taxon>Bacteria</taxon>
        <taxon>Bacillati</taxon>
        <taxon>Actinomycetota</taxon>
        <taxon>Actinomycetes</taxon>
        <taxon>Geodermatophilales</taxon>
        <taxon>Geodermatophilaceae</taxon>
        <taxon>Geodermatophilus</taxon>
    </lineage>
</organism>
<feature type="region of interest" description="Disordered" evidence="6">
    <location>
        <begin position="423"/>
        <end position="493"/>
    </location>
</feature>
<feature type="compositionally biased region" description="Polar residues" evidence="6">
    <location>
        <begin position="481"/>
        <end position="493"/>
    </location>
</feature>
<evidence type="ECO:0000256" key="3">
    <source>
        <dbReference type="ARBA" id="ARBA00022630"/>
    </source>
</evidence>
<comment type="cofactor">
    <cofactor evidence="1">
        <name>FAD</name>
        <dbReference type="ChEBI" id="CHEBI:57692"/>
    </cofactor>
</comment>
<dbReference type="SUPFAM" id="SSF56176">
    <property type="entry name" value="FAD-binding/transporter-associated domain-like"/>
    <property type="match status" value="1"/>
</dbReference>
<dbReference type="InterPro" id="IPR050416">
    <property type="entry name" value="FAD-linked_Oxidoreductase"/>
</dbReference>
<dbReference type="RefSeq" id="WP_139245719.1">
    <property type="nucleotide sequence ID" value="NZ_FPBA01000003.1"/>
</dbReference>
<dbReference type="InterPro" id="IPR016169">
    <property type="entry name" value="FAD-bd_PCMH_sub2"/>
</dbReference>
<proteinExistence type="inferred from homology"/>
<feature type="compositionally biased region" description="Low complexity" evidence="6">
    <location>
        <begin position="455"/>
        <end position="470"/>
    </location>
</feature>
<dbReference type="Gene3D" id="3.40.462.20">
    <property type="match status" value="1"/>
</dbReference>
<gene>
    <name evidence="8" type="ORF">SAMN05660657_01143</name>
</gene>
<dbReference type="AlphaFoldDB" id="A0A1I6YJH1"/>
<dbReference type="InterPro" id="IPR006094">
    <property type="entry name" value="Oxid_FAD_bind_N"/>
</dbReference>
<evidence type="ECO:0000256" key="6">
    <source>
        <dbReference type="SAM" id="MobiDB-lite"/>
    </source>
</evidence>
<keyword evidence="3" id="KW-0285">Flavoprotein</keyword>
<sequence>MTTLPVPPSPLPDLLGDPRPAVLPPDLIAVLGARLSPSAVLTAGSVVQVAEVSDVVAALRLAGRHGVPVTVRGPGRVDDGAARRLVVDPGGLAEVTVSPAGWARVGAGVRWRTLADEAAPHGLTPITGASAAERVADTVTGGGVGPLARTYGLAADRVRAVELVTGDGVLRRVTPTDGADLYWGVRGGGAALGVVTAVELDLLAAGPRYGGELHWAEADAARVTEAWRTWSAGLPPQAGTSLLLTRPRQGDGEVAVRFAWSGEADDGGALLDRLRAAAPAVRTDLASRGPAGLAVPGLAGGVESSLLLDRLSGGATGALLRAAGGSRPRTVEVRLLGGALGWVPQSPSAVCHRDARLAVRVSGGAGAEDRAATRACAEELAAALGGDLGGRTAAHGWGTTPDVLARTPPPAVRDRLAALAAATDPHRILEGAAPGGRSQRSSAARTTGEGRRATARPVSSACSRWSTSSSRPDADSAVTEPASTRSTRTGSRP</sequence>
<dbReference type="OrthoDB" id="9775082at2"/>
<dbReference type="GO" id="GO:0016491">
    <property type="term" value="F:oxidoreductase activity"/>
    <property type="evidence" value="ECO:0007669"/>
    <property type="project" value="UniProtKB-KW"/>
</dbReference>
<reference evidence="9" key="1">
    <citation type="submission" date="2016-10" db="EMBL/GenBank/DDBJ databases">
        <authorList>
            <person name="Varghese N."/>
            <person name="Submissions S."/>
        </authorList>
    </citation>
    <scope>NUCLEOTIDE SEQUENCE [LARGE SCALE GENOMIC DNA]</scope>
    <source>
        <strain evidence="9">DSM 46136</strain>
    </source>
</reference>
<dbReference type="InterPro" id="IPR036318">
    <property type="entry name" value="FAD-bd_PCMH-like_sf"/>
</dbReference>
<keyword evidence="9" id="KW-1185">Reference proteome</keyword>
<dbReference type="PANTHER" id="PTHR42973">
    <property type="entry name" value="BINDING OXIDOREDUCTASE, PUTATIVE (AFU_ORTHOLOGUE AFUA_1G17690)-RELATED"/>
    <property type="match status" value="1"/>
</dbReference>
<evidence type="ECO:0000313" key="9">
    <source>
        <dbReference type="Proteomes" id="UP000199546"/>
    </source>
</evidence>
<evidence type="ECO:0000256" key="5">
    <source>
        <dbReference type="ARBA" id="ARBA00023002"/>
    </source>
</evidence>
<dbReference type="PANTHER" id="PTHR42973:SF39">
    <property type="entry name" value="FAD-BINDING PCMH-TYPE DOMAIN-CONTAINING PROTEIN"/>
    <property type="match status" value="1"/>
</dbReference>
<evidence type="ECO:0000256" key="1">
    <source>
        <dbReference type="ARBA" id="ARBA00001974"/>
    </source>
</evidence>
<evidence type="ECO:0000256" key="4">
    <source>
        <dbReference type="ARBA" id="ARBA00022827"/>
    </source>
</evidence>
<dbReference type="PROSITE" id="PS51387">
    <property type="entry name" value="FAD_PCMH"/>
    <property type="match status" value="1"/>
</dbReference>
<keyword evidence="4" id="KW-0274">FAD</keyword>
<evidence type="ECO:0000313" key="8">
    <source>
        <dbReference type="EMBL" id="SFT50679.1"/>
    </source>
</evidence>
<dbReference type="Pfam" id="PF01565">
    <property type="entry name" value="FAD_binding_4"/>
    <property type="match status" value="1"/>
</dbReference>
<name>A0A1I6YJH1_9ACTN</name>
<evidence type="ECO:0000256" key="2">
    <source>
        <dbReference type="ARBA" id="ARBA00005466"/>
    </source>
</evidence>
<dbReference type="InterPro" id="IPR016166">
    <property type="entry name" value="FAD-bd_PCMH"/>
</dbReference>
<dbReference type="Proteomes" id="UP000199546">
    <property type="component" value="Unassembled WGS sequence"/>
</dbReference>